<keyword evidence="2" id="KW-1185">Reference proteome</keyword>
<dbReference type="Proteomes" id="UP000003301">
    <property type="component" value="Unassembled WGS sequence"/>
</dbReference>
<protein>
    <submittedName>
        <fullName evidence="1">Uncharacterized protein</fullName>
    </submittedName>
</protein>
<comment type="caution">
    <text evidence="1">The sequence shown here is derived from an EMBL/GenBank/DDBJ whole genome shotgun (WGS) entry which is preliminary data.</text>
</comment>
<evidence type="ECO:0000313" key="1">
    <source>
        <dbReference type="EMBL" id="KGE61965.1"/>
    </source>
</evidence>
<sequence length="84" mass="10273">MKNIEAKKFNKVLILKDVKNFTYTTEELAYHTEMYKFLNDLELEAFTRVFYRNKKLNKLYIFDANYSVTIIEFSKKMNWRNQKG</sequence>
<dbReference type="EMBL" id="ACDC03000036">
    <property type="protein sequence ID" value="KGE61965.1"/>
    <property type="molecule type" value="Genomic_DNA"/>
</dbReference>
<dbReference type="RefSeq" id="WP_008794523.1">
    <property type="nucleotide sequence ID" value="NZ_KN173679.1"/>
</dbReference>
<proteinExistence type="predicted"/>
<reference evidence="1" key="1">
    <citation type="submission" date="2013-05" db="EMBL/GenBank/DDBJ databases">
        <title>The Genome Sequence of Fusobacterium sp. 2_1_31.</title>
        <authorList>
            <consortium name="The Broad Institute Genomics Platform"/>
            <person name="Earl A."/>
            <person name="Ward D."/>
            <person name="Feldgarden M."/>
            <person name="Gevers D."/>
            <person name="Ambrose C."/>
            <person name="Strauss J."/>
            <person name="Allen-Vercoe E."/>
            <person name="Walker B."/>
            <person name="Young S."/>
            <person name="Zeng Q."/>
            <person name="Gargeya S."/>
            <person name="Fitzgerald M."/>
            <person name="Haas B."/>
            <person name="Abouelleil A."/>
            <person name="Allen A.W."/>
            <person name="Alvarado L."/>
            <person name="Arachchi H.M."/>
            <person name="Berlin A.M."/>
            <person name="Chapman S.B."/>
            <person name="Gainer-Dewar J."/>
            <person name="Goldberg J."/>
            <person name="Griggs A."/>
            <person name="Gujja S."/>
            <person name="Hansen M."/>
            <person name="Howarth C."/>
            <person name="Imamovic A."/>
            <person name="Ireland A."/>
            <person name="Larimer J."/>
            <person name="McCowan C."/>
            <person name="Murphy C."/>
            <person name="Pearson M."/>
            <person name="Poon T.W."/>
            <person name="Priest M."/>
            <person name="Roberts A."/>
            <person name="Saif S."/>
            <person name="Shea T."/>
            <person name="Sisk P."/>
            <person name="Sykes S."/>
            <person name="Wortman J."/>
            <person name="Nusbaum C."/>
            <person name="Birren B."/>
        </authorList>
    </citation>
    <scope>NUCLEOTIDE SEQUENCE [LARGE SCALE GENOMIC DNA]</scope>
    <source>
        <strain evidence="1">2_1_31</strain>
    </source>
</reference>
<gene>
    <name evidence="1" type="ORF">FSAG_001655</name>
</gene>
<name>A0ABR4WJ74_9FUSO</name>
<organism evidence="1 2">
    <name type="scientific">Fusobacterium periodonticum 2_1_31</name>
    <dbReference type="NCBI Taxonomy" id="469599"/>
    <lineage>
        <taxon>Bacteria</taxon>
        <taxon>Fusobacteriati</taxon>
        <taxon>Fusobacteriota</taxon>
        <taxon>Fusobacteriia</taxon>
        <taxon>Fusobacteriales</taxon>
        <taxon>Fusobacteriaceae</taxon>
        <taxon>Fusobacterium</taxon>
    </lineage>
</organism>
<evidence type="ECO:0000313" key="2">
    <source>
        <dbReference type="Proteomes" id="UP000003301"/>
    </source>
</evidence>
<accession>A0ABR4WJ74</accession>